<dbReference type="RefSeq" id="WP_196152057.1">
    <property type="nucleotide sequence ID" value="NZ_JADMLG010000012.1"/>
</dbReference>
<proteinExistence type="predicted"/>
<keyword evidence="2" id="KW-0503">Monooxygenase</keyword>
<evidence type="ECO:0000259" key="1">
    <source>
        <dbReference type="Pfam" id="PF01494"/>
    </source>
</evidence>
<gene>
    <name evidence="2" type="ORF">IT779_26040</name>
</gene>
<keyword evidence="3" id="KW-1185">Reference proteome</keyword>
<dbReference type="Pfam" id="PF01494">
    <property type="entry name" value="FAD_binding_3"/>
    <property type="match status" value="1"/>
</dbReference>
<dbReference type="Gene3D" id="3.30.9.10">
    <property type="entry name" value="D-Amino Acid Oxidase, subunit A, domain 2"/>
    <property type="match status" value="1"/>
</dbReference>
<dbReference type="GO" id="GO:0004497">
    <property type="term" value="F:monooxygenase activity"/>
    <property type="evidence" value="ECO:0007669"/>
    <property type="project" value="UniProtKB-KW"/>
</dbReference>
<dbReference type="InterPro" id="IPR036188">
    <property type="entry name" value="FAD/NAD-bd_sf"/>
</dbReference>
<dbReference type="GO" id="GO:0071949">
    <property type="term" value="F:FAD binding"/>
    <property type="evidence" value="ECO:0007669"/>
    <property type="project" value="InterPro"/>
</dbReference>
<reference evidence="2" key="1">
    <citation type="submission" date="2020-11" db="EMBL/GenBank/DDBJ databases">
        <title>Nocardia NEAU-351.nov., a novel actinomycete isolated from the cow dung.</title>
        <authorList>
            <person name="Zhang X."/>
        </authorList>
    </citation>
    <scope>NUCLEOTIDE SEQUENCE</scope>
    <source>
        <strain evidence="2">NEAU-351</strain>
    </source>
</reference>
<keyword evidence="2" id="KW-0560">Oxidoreductase</keyword>
<organism evidence="2 3">
    <name type="scientific">Nocardia bovistercoris</name>
    <dbReference type="NCBI Taxonomy" id="2785916"/>
    <lineage>
        <taxon>Bacteria</taxon>
        <taxon>Bacillati</taxon>
        <taxon>Actinomycetota</taxon>
        <taxon>Actinomycetes</taxon>
        <taxon>Mycobacteriales</taxon>
        <taxon>Nocardiaceae</taxon>
        <taxon>Nocardia</taxon>
    </lineage>
</organism>
<dbReference type="InterPro" id="IPR002938">
    <property type="entry name" value="FAD-bd"/>
</dbReference>
<evidence type="ECO:0000313" key="2">
    <source>
        <dbReference type="EMBL" id="MBH0779737.1"/>
    </source>
</evidence>
<dbReference type="PANTHER" id="PTHR46865">
    <property type="entry name" value="OXIDOREDUCTASE-RELATED"/>
    <property type="match status" value="1"/>
</dbReference>
<accession>A0A931N5H8</accession>
<dbReference type="Proteomes" id="UP000655751">
    <property type="component" value="Unassembled WGS sequence"/>
</dbReference>
<protein>
    <submittedName>
        <fullName evidence="2">FAD-dependent monooxygenase</fullName>
    </submittedName>
</protein>
<dbReference type="SUPFAM" id="SSF51905">
    <property type="entry name" value="FAD/NAD(P)-binding domain"/>
    <property type="match status" value="1"/>
</dbReference>
<dbReference type="InterPro" id="IPR051704">
    <property type="entry name" value="FAD_aromatic-hydroxylase"/>
</dbReference>
<feature type="domain" description="FAD-binding" evidence="1">
    <location>
        <begin position="6"/>
        <end position="319"/>
    </location>
</feature>
<dbReference type="Gene3D" id="3.50.50.60">
    <property type="entry name" value="FAD/NAD(P)-binding domain"/>
    <property type="match status" value="1"/>
</dbReference>
<name>A0A931N5H8_9NOCA</name>
<evidence type="ECO:0000313" key="3">
    <source>
        <dbReference type="Proteomes" id="UP000655751"/>
    </source>
</evidence>
<sequence length="395" mass="42558">MRNERILISGAGIAGQTAAYWLARYGFRPTVVEQAARMREGGQGVDIRGRAMEVAERMSIATEVRAAAADVAGMRFVRGDGKEVGRVEIPRTDTSGIEIMRGDLVTLLHEICSDTVEYVFGDTVTALRQETDGVRVEFEHAPPRNFDLVIGADGLHSTIRRLAFGPESGFTRHLGHCFAFGDADSALGPDRWVTLFNTPGRVAGVYRSGTHPGAKAYFLFRAPPDAIDPRDRDSATALLTAEFGRETAWHVPRLLSGVLADPDSYIDTLAQIRMPSWSTGRIALLGDAAHCASPVSGAGAELALTGAYLLAGELAAAEGDHTAAFARYRAAHHPLVRRRGRIGPNLRLMAPRTRLGLGIRDAITRSRALESLAGLERVMAPPTVATLPDYESAAH</sequence>
<dbReference type="EMBL" id="JADMLG010000012">
    <property type="protein sequence ID" value="MBH0779737.1"/>
    <property type="molecule type" value="Genomic_DNA"/>
</dbReference>
<comment type="caution">
    <text evidence="2">The sequence shown here is derived from an EMBL/GenBank/DDBJ whole genome shotgun (WGS) entry which is preliminary data.</text>
</comment>
<dbReference type="AlphaFoldDB" id="A0A931N5H8"/>
<dbReference type="PRINTS" id="PR00420">
    <property type="entry name" value="RNGMNOXGNASE"/>
</dbReference>
<dbReference type="PANTHER" id="PTHR46865:SF2">
    <property type="entry name" value="MONOOXYGENASE"/>
    <property type="match status" value="1"/>
</dbReference>